<feature type="region of interest" description="Disordered" evidence="2">
    <location>
        <begin position="1"/>
        <end position="53"/>
    </location>
</feature>
<keyword evidence="3" id="KW-0472">Membrane</keyword>
<sequence>MSAETATEHRRDRLKLVDPTAETAQPAEPATARDAQAKSTPAEPADGKAKSGKNPLKRGALLVVAAAIVGAGLWYGIDWWRNGRFIVSTDDAYVGAEMATVSAKLSANIAFVSVQQNQEVKAGQPLVALDEGDWRIALDSARAKTATAQATLARIDSQVEAARAAQTQAQAQQNSAEAAVTRTAADFERASSLAAKSYGSQATLDAATAGRDQAVAALASAKAGVLQAQANIKVLEAQRIEAARQIDELKVAEQKAERDLSFMKIAAPIDGVVANTNVQIGDLVGAGKRLMSIVPLDQVYVDANFKETQVGPLKTGDKASITVDALPGQVFHGTVSGIAGGTGSVFTLLPPDNATGNFTKIVQRVPVRIALDKDSTAKHVLRPGMSVVVSIDPRPAAQR</sequence>
<evidence type="ECO:0000259" key="5">
    <source>
        <dbReference type="Pfam" id="PF25963"/>
    </source>
</evidence>
<evidence type="ECO:0000256" key="1">
    <source>
        <dbReference type="SAM" id="Coils"/>
    </source>
</evidence>
<dbReference type="PANTHER" id="PTHR30386:SF24">
    <property type="entry name" value="MULTIDRUG RESISTANCE EFFLUX PUMP"/>
    <property type="match status" value="1"/>
</dbReference>
<organism evidence="6 7">
    <name type="scientific">Bosea robiniae</name>
    <dbReference type="NCBI Taxonomy" id="1036780"/>
    <lineage>
        <taxon>Bacteria</taxon>
        <taxon>Pseudomonadati</taxon>
        <taxon>Pseudomonadota</taxon>
        <taxon>Alphaproteobacteria</taxon>
        <taxon>Hyphomicrobiales</taxon>
        <taxon>Boseaceae</taxon>
        <taxon>Bosea</taxon>
    </lineage>
</organism>
<accession>A0ABY0NUX3</accession>
<evidence type="ECO:0000256" key="2">
    <source>
        <dbReference type="SAM" id="MobiDB-lite"/>
    </source>
</evidence>
<feature type="transmembrane region" description="Helical" evidence="3">
    <location>
        <begin position="59"/>
        <end position="77"/>
    </location>
</feature>
<feature type="coiled-coil region" evidence="1">
    <location>
        <begin position="218"/>
        <end position="259"/>
    </location>
</feature>
<dbReference type="Pfam" id="PF25963">
    <property type="entry name" value="Beta-barrel_AAEA"/>
    <property type="match status" value="1"/>
</dbReference>
<dbReference type="InterPro" id="IPR058625">
    <property type="entry name" value="MdtA-like_BSH"/>
</dbReference>
<dbReference type="InterPro" id="IPR050739">
    <property type="entry name" value="MFP"/>
</dbReference>
<keyword evidence="1" id="KW-0175">Coiled coil</keyword>
<proteinExistence type="predicted"/>
<evidence type="ECO:0000313" key="7">
    <source>
        <dbReference type="Proteomes" id="UP000199468"/>
    </source>
</evidence>
<keyword evidence="3" id="KW-0812">Transmembrane</keyword>
<keyword evidence="7" id="KW-1185">Reference proteome</keyword>
<dbReference type="Gene3D" id="2.40.30.170">
    <property type="match status" value="1"/>
</dbReference>
<keyword evidence="3" id="KW-1133">Transmembrane helix</keyword>
<evidence type="ECO:0000259" key="4">
    <source>
        <dbReference type="Pfam" id="PF25917"/>
    </source>
</evidence>
<dbReference type="Gene3D" id="2.40.50.100">
    <property type="match status" value="1"/>
</dbReference>
<dbReference type="Proteomes" id="UP000199468">
    <property type="component" value="Unassembled WGS sequence"/>
</dbReference>
<dbReference type="InterPro" id="IPR058634">
    <property type="entry name" value="AaeA-lik-b-barrel"/>
</dbReference>
<feature type="domain" description="p-hydroxybenzoic acid efflux pump subunit AaeA-like beta-barrel" evidence="5">
    <location>
        <begin position="299"/>
        <end position="391"/>
    </location>
</feature>
<dbReference type="SUPFAM" id="SSF111369">
    <property type="entry name" value="HlyD-like secretion proteins"/>
    <property type="match status" value="2"/>
</dbReference>
<protein>
    <submittedName>
        <fullName evidence="6">Membrane fusion protein, multidrug efflux system</fullName>
    </submittedName>
</protein>
<feature type="compositionally biased region" description="Basic and acidic residues" evidence="2">
    <location>
        <begin position="1"/>
        <end position="16"/>
    </location>
</feature>
<name>A0ABY0NUX3_9HYPH</name>
<dbReference type="PANTHER" id="PTHR30386">
    <property type="entry name" value="MEMBRANE FUSION SUBUNIT OF EMRAB-TOLC MULTIDRUG EFFLUX PUMP"/>
    <property type="match status" value="1"/>
</dbReference>
<feature type="domain" description="Multidrug resistance protein MdtA-like barrel-sandwich hybrid" evidence="4">
    <location>
        <begin position="98"/>
        <end position="294"/>
    </location>
</feature>
<feature type="compositionally biased region" description="Low complexity" evidence="2">
    <location>
        <begin position="19"/>
        <end position="32"/>
    </location>
</feature>
<dbReference type="Gene3D" id="1.10.287.470">
    <property type="entry name" value="Helix hairpin bin"/>
    <property type="match status" value="2"/>
</dbReference>
<reference evidence="6 7" key="1">
    <citation type="submission" date="2016-10" db="EMBL/GenBank/DDBJ databases">
        <authorList>
            <person name="Varghese N."/>
            <person name="Submissions S."/>
        </authorList>
    </citation>
    <scope>NUCLEOTIDE SEQUENCE [LARGE SCALE GENOMIC DNA]</scope>
    <source>
        <strain evidence="6 7">DSM 26672</strain>
    </source>
</reference>
<dbReference type="Pfam" id="PF25917">
    <property type="entry name" value="BSH_RND"/>
    <property type="match status" value="1"/>
</dbReference>
<gene>
    <name evidence="6" type="ORF">SAMN05421844_103155</name>
</gene>
<dbReference type="RefSeq" id="WP_091856805.1">
    <property type="nucleotide sequence ID" value="NZ_FNBZ01000003.1"/>
</dbReference>
<dbReference type="EMBL" id="FNBZ01000003">
    <property type="protein sequence ID" value="SDG18606.1"/>
    <property type="molecule type" value="Genomic_DNA"/>
</dbReference>
<evidence type="ECO:0000313" key="6">
    <source>
        <dbReference type="EMBL" id="SDG18606.1"/>
    </source>
</evidence>
<comment type="caution">
    <text evidence="6">The sequence shown here is derived from an EMBL/GenBank/DDBJ whole genome shotgun (WGS) entry which is preliminary data.</text>
</comment>
<evidence type="ECO:0000256" key="3">
    <source>
        <dbReference type="SAM" id="Phobius"/>
    </source>
</evidence>